<dbReference type="PANTHER" id="PTHR33490">
    <property type="entry name" value="BLR5614 PROTEIN-RELATED"/>
    <property type="match status" value="1"/>
</dbReference>
<sequence>MFRKYARQISAVVLCFFTWTSGGVFSIANAAQIEAKKAKAQQVEKKPEGAEERFAKETEEVEEILGDKKEDLQTKKWRLRKKKAEIEALDVEVRKQFAETEKKLKDAKLPPEILERHRKFVKHYDDNLAELKGNLDIIEKAKDKAEAEAGMEKARRHLEKTKAPSRHQKLDPNNLPHRQPKVIKREPRMKKEEFEKDLKKDKHAWKNQMRIMLASAGSTAGLLTPDDLAETIEVQLTPEIRAKALELGNNPVKIYEWVRNNIEFVPTWGSIQGAQMTMQTKQGNAFDTSSLLIALLRTAGIHARYVTGTVELPIEKIMNWAGGFSDPMAALDFMSSGGIPTTALTAAGKVEKARFEHVWVEAWIDYRPSRGAKHINGKGDTWIPLDPSFKQYNYSQGIDIKTAVPFDVQAFLTQIQSTATVNEAAGYVTGVDSVLTQQTMQDYQTRVQNYIQQNYPNATVGDVLGKKEIIKKEYSYLLGTLPYKTAVKGGSFSVMPDSFRHKLSFNVTTSGLDETPIALTMSLPELAGKRISLNYLPAAEEDAEVIAHYGYYSAPPYLVNLKPVILINGIPVWSAKSVPMAASQFLRLTFSSPNISDDTVIHPHVASAFVTIGLNLQKITIDQLEKRKQLMQAATNQLGKEDVSLDDLVGEVLNIHALAYWMSLDTFNKNLAVRRVAYSHLPAEMAVMINPIVKYVYGIPCSMRSPGLQLDVKRNINVRKSLDGVTSSEIGFTLSSGFLSSTLEHGVFDILDPEGRAISTVKALSLANEAGIPIYSINSSNISSILPKLKTSPDTLDNIRDSVAAGKVVIIPEKSVQYYQW</sequence>
<feature type="region of interest" description="Disordered" evidence="2">
    <location>
        <begin position="158"/>
        <end position="178"/>
    </location>
</feature>
<evidence type="ECO:0000256" key="1">
    <source>
        <dbReference type="SAM" id="Coils"/>
    </source>
</evidence>
<dbReference type="STRING" id="316067.Geob_0811"/>
<dbReference type="Gene3D" id="3.10.620.30">
    <property type="match status" value="1"/>
</dbReference>
<dbReference type="InterPro" id="IPR002931">
    <property type="entry name" value="Transglutaminase-like"/>
</dbReference>
<dbReference type="HOGENOM" id="CLU_010639_0_0_7"/>
<keyword evidence="6" id="KW-1185">Reference proteome</keyword>
<keyword evidence="3" id="KW-0732">Signal</keyword>
<dbReference type="Pfam" id="PF01841">
    <property type="entry name" value="Transglut_core"/>
    <property type="match status" value="1"/>
</dbReference>
<dbReference type="SUPFAM" id="SSF54001">
    <property type="entry name" value="Cysteine proteinases"/>
    <property type="match status" value="1"/>
</dbReference>
<feature type="coiled-coil region" evidence="1">
    <location>
        <begin position="69"/>
        <end position="148"/>
    </location>
</feature>
<dbReference type="RefSeq" id="WP_012645902.1">
    <property type="nucleotide sequence ID" value="NC_011979.1"/>
</dbReference>
<feature type="coiled-coil region" evidence="1">
    <location>
        <begin position="614"/>
        <end position="641"/>
    </location>
</feature>
<evidence type="ECO:0000259" key="4">
    <source>
        <dbReference type="Pfam" id="PF01841"/>
    </source>
</evidence>
<keyword evidence="1" id="KW-0175">Coiled coil</keyword>
<dbReference type="AlphaFoldDB" id="B9M1A3"/>
<evidence type="ECO:0000313" key="6">
    <source>
        <dbReference type="Proteomes" id="UP000007721"/>
    </source>
</evidence>
<protein>
    <submittedName>
        <fullName evidence="5">Transglutaminase/protease-like domain protein</fullName>
    </submittedName>
</protein>
<accession>B9M1A3</accession>
<feature type="chain" id="PRO_5002886420" evidence="3">
    <location>
        <begin position="31"/>
        <end position="821"/>
    </location>
</feature>
<evidence type="ECO:0000256" key="3">
    <source>
        <dbReference type="SAM" id="SignalP"/>
    </source>
</evidence>
<feature type="signal peptide" evidence="3">
    <location>
        <begin position="1"/>
        <end position="30"/>
    </location>
</feature>
<organism evidence="5 6">
    <name type="scientific">Geotalea daltonii (strain DSM 22248 / JCM 15807 / FRC-32)</name>
    <name type="common">Geobacter daltonii</name>
    <dbReference type="NCBI Taxonomy" id="316067"/>
    <lineage>
        <taxon>Bacteria</taxon>
        <taxon>Pseudomonadati</taxon>
        <taxon>Thermodesulfobacteriota</taxon>
        <taxon>Desulfuromonadia</taxon>
        <taxon>Geobacterales</taxon>
        <taxon>Geobacteraceae</taxon>
        <taxon>Geotalea</taxon>
    </lineage>
</organism>
<dbReference type="eggNOG" id="COG1305">
    <property type="taxonomic scope" value="Bacteria"/>
</dbReference>
<evidence type="ECO:0000313" key="5">
    <source>
        <dbReference type="EMBL" id="ACM19173.1"/>
    </source>
</evidence>
<dbReference type="EMBL" id="CP001390">
    <property type="protein sequence ID" value="ACM19173.1"/>
    <property type="molecule type" value="Genomic_DNA"/>
</dbReference>
<name>B9M1A3_GEODF</name>
<dbReference type="InterPro" id="IPR038765">
    <property type="entry name" value="Papain-like_cys_pep_sf"/>
</dbReference>
<proteinExistence type="predicted"/>
<feature type="domain" description="Transglutaminase-like" evidence="4">
    <location>
        <begin position="236"/>
        <end position="387"/>
    </location>
</feature>
<dbReference type="Proteomes" id="UP000007721">
    <property type="component" value="Chromosome"/>
</dbReference>
<keyword evidence="5" id="KW-0645">Protease</keyword>
<keyword evidence="5" id="KW-0378">Hydrolase</keyword>
<dbReference type="GO" id="GO:0008233">
    <property type="term" value="F:peptidase activity"/>
    <property type="evidence" value="ECO:0007669"/>
    <property type="project" value="UniProtKB-KW"/>
</dbReference>
<gene>
    <name evidence="5" type="ordered locus">Geob_0811</name>
</gene>
<dbReference type="OrthoDB" id="5482258at2"/>
<dbReference type="GO" id="GO:0006508">
    <property type="term" value="P:proteolysis"/>
    <property type="evidence" value="ECO:0007669"/>
    <property type="project" value="UniProtKB-KW"/>
</dbReference>
<feature type="compositionally biased region" description="Basic residues" evidence="2">
    <location>
        <begin position="158"/>
        <end position="167"/>
    </location>
</feature>
<dbReference type="KEGG" id="geo:Geob_0811"/>
<reference evidence="5 6" key="1">
    <citation type="submission" date="2009-01" db="EMBL/GenBank/DDBJ databases">
        <title>Complete sequence of Geobacter sp. FRC-32.</title>
        <authorList>
            <consortium name="US DOE Joint Genome Institute"/>
            <person name="Lucas S."/>
            <person name="Copeland A."/>
            <person name="Lapidus A."/>
            <person name="Glavina del Rio T."/>
            <person name="Dalin E."/>
            <person name="Tice H."/>
            <person name="Bruce D."/>
            <person name="Goodwin L."/>
            <person name="Pitluck S."/>
            <person name="Saunders E."/>
            <person name="Brettin T."/>
            <person name="Detter J.C."/>
            <person name="Han C."/>
            <person name="Larimer F."/>
            <person name="Land M."/>
            <person name="Hauser L."/>
            <person name="Kyrpides N."/>
            <person name="Ovchinnikova G."/>
            <person name="Kostka J."/>
            <person name="Richardson P."/>
        </authorList>
    </citation>
    <scope>NUCLEOTIDE SEQUENCE [LARGE SCALE GENOMIC DNA]</scope>
    <source>
        <strain evidence="6">DSM 22248 / JCM 15807 / FRC-32</strain>
    </source>
</reference>
<evidence type="ECO:0000256" key="2">
    <source>
        <dbReference type="SAM" id="MobiDB-lite"/>
    </source>
</evidence>